<dbReference type="InterPro" id="IPR029058">
    <property type="entry name" value="AB_hydrolase_fold"/>
</dbReference>
<dbReference type="Gene3D" id="1.25.40.20">
    <property type="entry name" value="Ankyrin repeat-containing domain"/>
    <property type="match status" value="2"/>
</dbReference>
<sequence>MQLRWHALEGDHHDDDDMLFPDQDSFHFYEDTLPSGAFYKCHRSASRPARQVLAIPELFRVITTFQRGLDIELAPICRSWRKQLEYCQAPYLLQVLHLNTVENQRLLQRLLHVRPDMFTCDVMDLVARSGHLDMLQYLHEHGATCSTDAMDWAAEQGHLDVVRFLHFNRTEGCTRAAMDDAAKHGHLHVVQFLHDHRSEGATFYAMDSAAINNHLHVVEFLHKNRAEGCSKYGMDRVALEGHIDMLKFLHVHRREGCTAKALDWAAQQGHLAIVKFLHSMRTEGATPDALTWAAENGHFEVVQFLATHRREGHRVHAIQNAVTNGHAAIARYLRKSRQKQCQCHVHVPVKSRRRHLLGLLSSDPSTPSRSSIVVYFHGFPDLSVHPDTSVTPAFASRFPRKLNELLPLSFDLLCVNFSGLPGSDHDVPYRSKLLSHEVDDADAIIAFCEHELRMRHVHIVGLSTGAILASLVRNHVVHTSLRSISVVAGIADTTEGVHLDFSIDQQAQAQTDGFCLTPFYWPPNWPLPPDAVDVDSSTGKLWRPLDHGYLADMVALDIGVSVGLGKVPFLVIHGDHDKSIPWQQGEALFSAAAHPKEWLLIKGANHLLTNAKHVKKAVAEIQAHMLASEAAAA</sequence>
<organism evidence="1">
    <name type="scientific">Aphanomyces astaci</name>
    <name type="common">Crayfish plague agent</name>
    <dbReference type="NCBI Taxonomy" id="112090"/>
    <lineage>
        <taxon>Eukaryota</taxon>
        <taxon>Sar</taxon>
        <taxon>Stramenopiles</taxon>
        <taxon>Oomycota</taxon>
        <taxon>Saprolegniomycetes</taxon>
        <taxon>Saprolegniales</taxon>
        <taxon>Verrucalvaceae</taxon>
        <taxon>Aphanomyces</taxon>
    </lineage>
</organism>
<dbReference type="VEuPathDB" id="FungiDB:H257_05404"/>
<dbReference type="SUPFAM" id="SSF48403">
    <property type="entry name" value="Ankyrin repeat"/>
    <property type="match status" value="1"/>
</dbReference>
<name>W4GR77_APHAT</name>
<dbReference type="OrthoDB" id="60283at2759"/>
<proteinExistence type="predicted"/>
<dbReference type="PANTHER" id="PTHR46586">
    <property type="entry name" value="ANKYRIN REPEAT-CONTAINING PROTEIN"/>
    <property type="match status" value="1"/>
</dbReference>
<reference evidence="1" key="1">
    <citation type="submission" date="2013-12" db="EMBL/GenBank/DDBJ databases">
        <title>The Genome Sequence of Aphanomyces astaci APO3.</title>
        <authorList>
            <consortium name="The Broad Institute Genomics Platform"/>
            <person name="Russ C."/>
            <person name="Tyler B."/>
            <person name="van West P."/>
            <person name="Dieguez-Uribeondo J."/>
            <person name="Young S.K."/>
            <person name="Zeng Q."/>
            <person name="Gargeya S."/>
            <person name="Fitzgerald M."/>
            <person name="Abouelleil A."/>
            <person name="Alvarado L."/>
            <person name="Chapman S.B."/>
            <person name="Gainer-Dewar J."/>
            <person name="Goldberg J."/>
            <person name="Griggs A."/>
            <person name="Gujja S."/>
            <person name="Hansen M."/>
            <person name="Howarth C."/>
            <person name="Imamovic A."/>
            <person name="Ireland A."/>
            <person name="Larimer J."/>
            <person name="McCowan C."/>
            <person name="Murphy C."/>
            <person name="Pearson M."/>
            <person name="Poon T.W."/>
            <person name="Priest M."/>
            <person name="Roberts A."/>
            <person name="Saif S."/>
            <person name="Shea T."/>
            <person name="Sykes S."/>
            <person name="Wortman J."/>
            <person name="Nusbaum C."/>
            <person name="Birren B."/>
        </authorList>
    </citation>
    <scope>NUCLEOTIDE SEQUENCE [LARGE SCALE GENOMIC DNA]</scope>
    <source>
        <strain evidence="1">APO3</strain>
    </source>
</reference>
<dbReference type="InterPro" id="IPR036770">
    <property type="entry name" value="Ankyrin_rpt-contain_sf"/>
</dbReference>
<dbReference type="GeneID" id="20807400"/>
<protein>
    <submittedName>
        <fullName evidence="1">Uncharacterized protein</fullName>
    </submittedName>
</protein>
<dbReference type="SUPFAM" id="SSF53474">
    <property type="entry name" value="alpha/beta-Hydrolases"/>
    <property type="match status" value="1"/>
</dbReference>
<dbReference type="STRING" id="112090.W4GR77"/>
<dbReference type="Pfam" id="PF12796">
    <property type="entry name" value="Ank_2"/>
    <property type="match status" value="1"/>
</dbReference>
<accession>W4GR77</accession>
<dbReference type="EMBL" id="KI913123">
    <property type="protein sequence ID" value="ETV81841.1"/>
    <property type="molecule type" value="Genomic_DNA"/>
</dbReference>
<dbReference type="Gene3D" id="3.40.50.1820">
    <property type="entry name" value="alpha/beta hydrolase"/>
    <property type="match status" value="1"/>
</dbReference>
<dbReference type="PANTHER" id="PTHR46586:SF3">
    <property type="entry name" value="ANKYRIN REPEAT-CONTAINING PROTEIN"/>
    <property type="match status" value="1"/>
</dbReference>
<evidence type="ECO:0000313" key="1">
    <source>
        <dbReference type="EMBL" id="ETV81841.1"/>
    </source>
</evidence>
<dbReference type="AlphaFoldDB" id="W4GR77"/>
<dbReference type="Pfam" id="PF13637">
    <property type="entry name" value="Ank_4"/>
    <property type="match status" value="2"/>
</dbReference>
<dbReference type="RefSeq" id="XP_009828578.1">
    <property type="nucleotide sequence ID" value="XM_009830276.1"/>
</dbReference>
<dbReference type="InterPro" id="IPR002110">
    <property type="entry name" value="Ankyrin_rpt"/>
</dbReference>
<dbReference type="InterPro" id="IPR052050">
    <property type="entry name" value="SecEffector_AnkRepeat"/>
</dbReference>
<gene>
    <name evidence="1" type="ORF">H257_05404</name>
</gene>